<dbReference type="PANTHER" id="PTHR30576:SF0">
    <property type="entry name" value="UNDECAPRENYL-PHOSPHATE N-ACETYLGALACTOSAMINYL 1-PHOSPHATE TRANSFERASE-RELATED"/>
    <property type="match status" value="1"/>
</dbReference>
<accession>A0ABZ1CDM5</accession>
<comment type="similarity">
    <text evidence="2">Belongs to the bacterial sugar transferase family.</text>
</comment>
<evidence type="ECO:0000256" key="5">
    <source>
        <dbReference type="ARBA" id="ARBA00022989"/>
    </source>
</evidence>
<evidence type="ECO:0000256" key="3">
    <source>
        <dbReference type="ARBA" id="ARBA00022679"/>
    </source>
</evidence>
<keyword evidence="10" id="KW-1185">Reference proteome</keyword>
<feature type="transmembrane region" description="Helical" evidence="7">
    <location>
        <begin position="56"/>
        <end position="78"/>
    </location>
</feature>
<evidence type="ECO:0000313" key="10">
    <source>
        <dbReference type="Proteomes" id="UP000738431"/>
    </source>
</evidence>
<feature type="transmembrane region" description="Helical" evidence="7">
    <location>
        <begin position="90"/>
        <end position="111"/>
    </location>
</feature>
<dbReference type="Proteomes" id="UP000738431">
    <property type="component" value="Chromosome"/>
</dbReference>
<keyword evidence="3 9" id="KW-0808">Transferase</keyword>
<evidence type="ECO:0000256" key="2">
    <source>
        <dbReference type="ARBA" id="ARBA00006464"/>
    </source>
</evidence>
<comment type="subcellular location">
    <subcellularLocation>
        <location evidence="1">Membrane</location>
        <topology evidence="1">Multi-pass membrane protein</topology>
    </subcellularLocation>
</comment>
<evidence type="ECO:0000256" key="1">
    <source>
        <dbReference type="ARBA" id="ARBA00004141"/>
    </source>
</evidence>
<dbReference type="RefSeq" id="WP_221032509.1">
    <property type="nucleotide sequence ID" value="NZ_CP139781.1"/>
</dbReference>
<dbReference type="InterPro" id="IPR003362">
    <property type="entry name" value="Bact_transf"/>
</dbReference>
<proteinExistence type="inferred from homology"/>
<dbReference type="EMBL" id="CP139781">
    <property type="protein sequence ID" value="WRQ88395.1"/>
    <property type="molecule type" value="Genomic_DNA"/>
</dbReference>
<dbReference type="Pfam" id="PF02397">
    <property type="entry name" value="Bac_transf"/>
    <property type="match status" value="1"/>
</dbReference>
<reference evidence="9 10" key="1">
    <citation type="submission" date="2023-12" db="EMBL/GenBank/DDBJ databases">
        <title>Description of an unclassified Opitutus bacterium of Verrucomicrobiota.</title>
        <authorList>
            <person name="Zhang D.-F."/>
        </authorList>
    </citation>
    <scope>NUCLEOTIDE SEQUENCE [LARGE SCALE GENOMIC DNA]</scope>
    <source>
        <strain evidence="9 10">WL0086</strain>
    </source>
</reference>
<feature type="transmembrane region" description="Helical" evidence="7">
    <location>
        <begin position="117"/>
        <end position="136"/>
    </location>
</feature>
<dbReference type="NCBIfam" id="TIGR03025">
    <property type="entry name" value="EPS_sugtrans"/>
    <property type="match status" value="1"/>
</dbReference>
<evidence type="ECO:0000256" key="7">
    <source>
        <dbReference type="SAM" id="Phobius"/>
    </source>
</evidence>
<feature type="domain" description="Bacterial sugar transferase" evidence="8">
    <location>
        <begin position="284"/>
        <end position="464"/>
    </location>
</feature>
<evidence type="ECO:0000259" key="8">
    <source>
        <dbReference type="Pfam" id="PF02397"/>
    </source>
</evidence>
<keyword evidence="4 7" id="KW-0812">Transmembrane</keyword>
<evidence type="ECO:0000256" key="4">
    <source>
        <dbReference type="ARBA" id="ARBA00022692"/>
    </source>
</evidence>
<feature type="transmembrane region" description="Helical" evidence="7">
    <location>
        <begin position="286"/>
        <end position="310"/>
    </location>
</feature>
<dbReference type="InterPro" id="IPR017475">
    <property type="entry name" value="EPS_sugar_tfrase"/>
</dbReference>
<keyword evidence="6 7" id="KW-0472">Membrane</keyword>
<protein>
    <submittedName>
        <fullName evidence="9">Sugar transferase</fullName>
        <ecNumber evidence="9">2.7.8.-</ecNumber>
    </submittedName>
</protein>
<keyword evidence="5 7" id="KW-1133">Transmembrane helix</keyword>
<dbReference type="GO" id="GO:0016740">
    <property type="term" value="F:transferase activity"/>
    <property type="evidence" value="ECO:0007669"/>
    <property type="project" value="UniProtKB-KW"/>
</dbReference>
<feature type="transmembrane region" description="Helical" evidence="7">
    <location>
        <begin position="12"/>
        <end position="36"/>
    </location>
</feature>
<dbReference type="Gene3D" id="3.40.50.720">
    <property type="entry name" value="NAD(P)-binding Rossmann-like Domain"/>
    <property type="match status" value="1"/>
</dbReference>
<gene>
    <name evidence="9" type="ORF">K1X11_003200</name>
</gene>
<dbReference type="PANTHER" id="PTHR30576">
    <property type="entry name" value="COLANIC BIOSYNTHESIS UDP-GLUCOSE LIPID CARRIER TRANSFERASE"/>
    <property type="match status" value="1"/>
</dbReference>
<evidence type="ECO:0000313" key="9">
    <source>
        <dbReference type="EMBL" id="WRQ88395.1"/>
    </source>
</evidence>
<sequence length="471" mass="53170">MAQSSNNPLRDSLLPSILLVGDTLVAFGGLSLAYWLRYHSMLATLGIDVPWASYGQYRPLLLVGVIFLVGAFAQRGLYDGRVVLRKQFALNLLARATVYWVVVYLAFSLVVKFDPPISRLFVVFGGVTTLLLLWLWRNVFYYVATRPRCLPHLQRRVALLGWNESAASLLQEIPPGGSHPYQLIGCVTDDDAPLPLRRLGPVHDLAAILKAEKIDVLLATRLDFGSDELARITATCEQAYAEWKVMPTAFPIFLSGLRLQTVGRIPVVGVEDLAINRLMNRMVKRIVDLAGATVGLIVSAPVIAVLAWLIKRESPQGDILFRQTRIGADHRPFTLYKLRSMHPDAAKSDSTHQSTRQGDTRVLRVGAFMRRWNLDELPQYWNVLRGQMSLVGPRPERPHHVEQLAERIPHYLPRHLVKPGMTGWAQVNGLRGATDLAERIRYDIFYIENWSLWFDLQIIGLTFLRWRSGAV</sequence>
<organism evidence="9 10">
    <name type="scientific">Actomonas aquatica</name>
    <dbReference type="NCBI Taxonomy" id="2866162"/>
    <lineage>
        <taxon>Bacteria</taxon>
        <taxon>Pseudomonadati</taxon>
        <taxon>Verrucomicrobiota</taxon>
        <taxon>Opitutia</taxon>
        <taxon>Opitutales</taxon>
        <taxon>Opitutaceae</taxon>
        <taxon>Actomonas</taxon>
    </lineage>
</organism>
<name>A0ABZ1CDM5_9BACT</name>
<dbReference type="EC" id="2.7.8.-" evidence="9"/>
<evidence type="ECO:0000256" key="6">
    <source>
        <dbReference type="ARBA" id="ARBA00023136"/>
    </source>
</evidence>